<dbReference type="AlphaFoldDB" id="A0A645IBP3"/>
<proteinExistence type="predicted"/>
<comment type="caution">
    <text evidence="1">The sequence shown here is derived from an EMBL/GenBank/DDBJ whole genome shotgun (WGS) entry which is preliminary data.</text>
</comment>
<organism evidence="1">
    <name type="scientific">bioreactor metagenome</name>
    <dbReference type="NCBI Taxonomy" id="1076179"/>
    <lineage>
        <taxon>unclassified sequences</taxon>
        <taxon>metagenomes</taxon>
        <taxon>ecological metagenomes</taxon>
    </lineage>
</organism>
<dbReference type="Gene3D" id="3.30.450.20">
    <property type="entry name" value="PAS domain"/>
    <property type="match status" value="1"/>
</dbReference>
<dbReference type="SUPFAM" id="SSF55785">
    <property type="entry name" value="PYP-like sensor domain (PAS domain)"/>
    <property type="match status" value="1"/>
</dbReference>
<accession>A0A645IBP3</accession>
<dbReference type="EMBL" id="VSSQ01109716">
    <property type="protein sequence ID" value="MPN47879.1"/>
    <property type="molecule type" value="Genomic_DNA"/>
</dbReference>
<evidence type="ECO:0000313" key="1">
    <source>
        <dbReference type="EMBL" id="MPN47879.1"/>
    </source>
</evidence>
<protein>
    <recommendedName>
        <fullName evidence="2">DUF438 domain-containing protein</fullName>
    </recommendedName>
</protein>
<evidence type="ECO:0008006" key="2">
    <source>
        <dbReference type="Google" id="ProtNLM"/>
    </source>
</evidence>
<dbReference type="Pfam" id="PF13596">
    <property type="entry name" value="PAS_10"/>
    <property type="match status" value="1"/>
</dbReference>
<dbReference type="InterPro" id="IPR035965">
    <property type="entry name" value="PAS-like_dom_sf"/>
</dbReference>
<reference evidence="1" key="1">
    <citation type="submission" date="2019-08" db="EMBL/GenBank/DDBJ databases">
        <authorList>
            <person name="Kucharzyk K."/>
            <person name="Murdoch R.W."/>
            <person name="Higgins S."/>
            <person name="Loffler F."/>
        </authorList>
    </citation>
    <scope>NUCLEOTIDE SEQUENCE</scope>
</reference>
<sequence length="121" mass="14228">MAIMNTVPFDMTFVDKDDKVKYFTQGTERIFQRNRAILNRDVRHCHPPASAHIVDKIIEDFKTGKASRAPFWINMRGKMIHIEYFALRNEQGEYLGTLEVSQDVTIYRELEGEQRILSYSK</sequence>
<gene>
    <name evidence="1" type="ORF">SDC9_195483</name>
</gene>
<name>A0A645IBP3_9ZZZZ</name>